<dbReference type="AlphaFoldDB" id="A0A1F7SG70"/>
<proteinExistence type="predicted"/>
<gene>
    <name evidence="1" type="ORF">A3K55_01365</name>
</gene>
<name>A0A1F7SG70_9BACT</name>
<evidence type="ECO:0000313" key="2">
    <source>
        <dbReference type="Proteomes" id="UP000185874"/>
    </source>
</evidence>
<evidence type="ECO:0000313" key="1">
    <source>
        <dbReference type="EMBL" id="OGL52759.1"/>
    </source>
</evidence>
<protein>
    <submittedName>
        <fullName evidence="1">Uncharacterized protein</fullName>
    </submittedName>
</protein>
<accession>A0A1F7SG70</accession>
<comment type="caution">
    <text evidence="1">The sequence shown here is derived from an EMBL/GenBank/DDBJ whole genome shotgun (WGS) entry which is preliminary data.</text>
</comment>
<reference evidence="1 2" key="1">
    <citation type="journal article" date="2016" name="Nat. Commun.">
        <title>Thousands of microbial genomes shed light on interconnected biogeochemical processes in an aquifer system.</title>
        <authorList>
            <person name="Anantharaman K."/>
            <person name="Brown C.T."/>
            <person name="Hug L.A."/>
            <person name="Sharon I."/>
            <person name="Castelle C.J."/>
            <person name="Probst A.J."/>
            <person name="Thomas B.C."/>
            <person name="Singh A."/>
            <person name="Wilkins M.J."/>
            <person name="Karaoz U."/>
            <person name="Brodie E.L."/>
            <person name="Williams K.H."/>
            <person name="Hubbard S.S."/>
            <person name="Banfield J.F."/>
        </authorList>
    </citation>
    <scope>NUCLEOTIDE SEQUENCE [LARGE SCALE GENOMIC DNA]</scope>
</reference>
<organism evidence="1 2">
    <name type="scientific">Candidatus Shapirobacteria bacterium RBG_13_44_7</name>
    <dbReference type="NCBI Taxonomy" id="1802149"/>
    <lineage>
        <taxon>Bacteria</taxon>
        <taxon>Candidatus Shapironibacteriota</taxon>
    </lineage>
</organism>
<sequence length="78" mass="8533">MGADNQKLQPQNCKKFVLFLYQDNLKTLKSIINKIGKPAFGPKEVRADILAVSLKSSVLGGREIGEILGGRVPPALWI</sequence>
<dbReference type="Proteomes" id="UP000185874">
    <property type="component" value="Unassembled WGS sequence"/>
</dbReference>
<dbReference type="EMBL" id="MGDJ01000022">
    <property type="protein sequence ID" value="OGL52759.1"/>
    <property type="molecule type" value="Genomic_DNA"/>
</dbReference>